<proteinExistence type="predicted"/>
<protein>
    <submittedName>
        <fullName evidence="1">Uncharacterized protein</fullName>
    </submittedName>
</protein>
<dbReference type="Proteomes" id="UP001160148">
    <property type="component" value="Unassembled WGS sequence"/>
</dbReference>
<reference evidence="1 2" key="1">
    <citation type="submission" date="2023-01" db="EMBL/GenBank/DDBJ databases">
        <authorList>
            <person name="Whitehead M."/>
        </authorList>
    </citation>
    <scope>NUCLEOTIDE SEQUENCE [LARGE SCALE GENOMIC DNA]</scope>
</reference>
<evidence type="ECO:0000313" key="1">
    <source>
        <dbReference type="EMBL" id="CAI6352658.1"/>
    </source>
</evidence>
<dbReference type="EMBL" id="CARXXK010000002">
    <property type="protein sequence ID" value="CAI6352658.1"/>
    <property type="molecule type" value="Genomic_DNA"/>
</dbReference>
<evidence type="ECO:0000313" key="2">
    <source>
        <dbReference type="Proteomes" id="UP001160148"/>
    </source>
</evidence>
<dbReference type="AlphaFoldDB" id="A0AAV0WA35"/>
<gene>
    <name evidence="1" type="ORF">MEUPH1_LOCUS8871</name>
</gene>
<keyword evidence="2" id="KW-1185">Reference proteome</keyword>
<comment type="caution">
    <text evidence="1">The sequence shown here is derived from an EMBL/GenBank/DDBJ whole genome shotgun (WGS) entry which is preliminary data.</text>
</comment>
<accession>A0AAV0WA35</accession>
<sequence>MKRFLARTSMNNINDSKISKSVSTSSDLAELAVDDAGHFDKARAPPTEIDGIEQIKHTINLSDHYLFDGKFYDIVSNIGTKLTAKCVLSSKPIQSQNNSSGNFLSYIKHKEYPKSSYSG</sequence>
<name>A0AAV0WA35_9HEMI</name>
<organism evidence="1 2">
    <name type="scientific">Macrosiphum euphorbiae</name>
    <name type="common">potato aphid</name>
    <dbReference type="NCBI Taxonomy" id="13131"/>
    <lineage>
        <taxon>Eukaryota</taxon>
        <taxon>Metazoa</taxon>
        <taxon>Ecdysozoa</taxon>
        <taxon>Arthropoda</taxon>
        <taxon>Hexapoda</taxon>
        <taxon>Insecta</taxon>
        <taxon>Pterygota</taxon>
        <taxon>Neoptera</taxon>
        <taxon>Paraneoptera</taxon>
        <taxon>Hemiptera</taxon>
        <taxon>Sternorrhyncha</taxon>
        <taxon>Aphidomorpha</taxon>
        <taxon>Aphidoidea</taxon>
        <taxon>Aphididae</taxon>
        <taxon>Macrosiphini</taxon>
        <taxon>Macrosiphum</taxon>
    </lineage>
</organism>